<evidence type="ECO:0000259" key="5">
    <source>
        <dbReference type="Pfam" id="PF00389"/>
    </source>
</evidence>
<feature type="domain" description="D-isomer specific 2-hydroxyacid dehydrogenase catalytic" evidence="5">
    <location>
        <begin position="26"/>
        <end position="317"/>
    </location>
</feature>
<evidence type="ECO:0000313" key="7">
    <source>
        <dbReference type="EMBL" id="GAA3531984.1"/>
    </source>
</evidence>
<dbReference type="PANTHER" id="PTHR42789">
    <property type="entry name" value="D-ISOMER SPECIFIC 2-HYDROXYACID DEHYDROGENASE FAMILY PROTEIN (AFU_ORTHOLOGUE AFUA_6G10090)"/>
    <property type="match status" value="1"/>
</dbReference>
<accession>A0ABP6VDE7</accession>
<dbReference type="Pfam" id="PF00389">
    <property type="entry name" value="2-Hacid_dh"/>
    <property type="match status" value="1"/>
</dbReference>
<feature type="domain" description="D-isomer specific 2-hydroxyacid dehydrogenase NAD-binding" evidence="6">
    <location>
        <begin position="117"/>
        <end position="289"/>
    </location>
</feature>
<evidence type="ECO:0000256" key="2">
    <source>
        <dbReference type="ARBA" id="ARBA00023002"/>
    </source>
</evidence>
<evidence type="ECO:0000256" key="4">
    <source>
        <dbReference type="RuleBase" id="RU003719"/>
    </source>
</evidence>
<dbReference type="EMBL" id="BAAAZN010000002">
    <property type="protein sequence ID" value="GAA3531984.1"/>
    <property type="molecule type" value="Genomic_DNA"/>
</dbReference>
<name>A0ABP6VDE7_9PSEU</name>
<dbReference type="InterPro" id="IPR006140">
    <property type="entry name" value="D-isomer_DH_NAD-bd"/>
</dbReference>
<proteinExistence type="inferred from homology"/>
<dbReference type="Pfam" id="PF02826">
    <property type="entry name" value="2-Hacid_dh_C"/>
    <property type="match status" value="1"/>
</dbReference>
<evidence type="ECO:0000313" key="8">
    <source>
        <dbReference type="Proteomes" id="UP001500689"/>
    </source>
</evidence>
<dbReference type="SUPFAM" id="SSF52283">
    <property type="entry name" value="Formate/glycerate dehydrogenase catalytic domain-like"/>
    <property type="match status" value="1"/>
</dbReference>
<reference evidence="8" key="1">
    <citation type="journal article" date="2019" name="Int. J. Syst. Evol. Microbiol.">
        <title>The Global Catalogue of Microorganisms (GCM) 10K type strain sequencing project: providing services to taxonomists for standard genome sequencing and annotation.</title>
        <authorList>
            <consortium name="The Broad Institute Genomics Platform"/>
            <consortium name="The Broad Institute Genome Sequencing Center for Infectious Disease"/>
            <person name="Wu L."/>
            <person name="Ma J."/>
        </authorList>
    </citation>
    <scope>NUCLEOTIDE SEQUENCE [LARGE SCALE GENOMIC DNA]</scope>
    <source>
        <strain evidence="8">JCM 16898</strain>
    </source>
</reference>
<organism evidence="7 8">
    <name type="scientific">Amycolatopsis ultiminotia</name>
    <dbReference type="NCBI Taxonomy" id="543629"/>
    <lineage>
        <taxon>Bacteria</taxon>
        <taxon>Bacillati</taxon>
        <taxon>Actinomycetota</taxon>
        <taxon>Actinomycetes</taxon>
        <taxon>Pseudonocardiales</taxon>
        <taxon>Pseudonocardiaceae</taxon>
        <taxon>Amycolatopsis</taxon>
    </lineage>
</organism>
<dbReference type="PANTHER" id="PTHR42789:SF1">
    <property type="entry name" value="D-ISOMER SPECIFIC 2-HYDROXYACID DEHYDROGENASE FAMILY PROTEIN (AFU_ORTHOLOGUE AFUA_6G10090)"/>
    <property type="match status" value="1"/>
</dbReference>
<evidence type="ECO:0000259" key="6">
    <source>
        <dbReference type="Pfam" id="PF02826"/>
    </source>
</evidence>
<dbReference type="Proteomes" id="UP001500689">
    <property type="component" value="Unassembled WGS sequence"/>
</dbReference>
<evidence type="ECO:0000256" key="1">
    <source>
        <dbReference type="ARBA" id="ARBA00005854"/>
    </source>
</evidence>
<dbReference type="InterPro" id="IPR050857">
    <property type="entry name" value="D-2-hydroxyacid_DH"/>
</dbReference>
<keyword evidence="2 4" id="KW-0560">Oxidoreductase</keyword>
<keyword evidence="3" id="KW-0520">NAD</keyword>
<dbReference type="Gene3D" id="3.40.50.720">
    <property type="entry name" value="NAD(P)-binding Rossmann-like Domain"/>
    <property type="match status" value="2"/>
</dbReference>
<dbReference type="SUPFAM" id="SSF51735">
    <property type="entry name" value="NAD(P)-binding Rossmann-fold domains"/>
    <property type="match status" value="1"/>
</dbReference>
<protein>
    <submittedName>
        <fullName evidence="7">D-2-hydroxyacid dehydrogenase family protein</fullName>
    </submittedName>
</protein>
<dbReference type="InterPro" id="IPR036291">
    <property type="entry name" value="NAD(P)-bd_dom_sf"/>
</dbReference>
<dbReference type="InterPro" id="IPR006139">
    <property type="entry name" value="D-isomer_2_OHA_DH_cat_dom"/>
</dbReference>
<dbReference type="CDD" id="cd12169">
    <property type="entry name" value="PGDH_like_1"/>
    <property type="match status" value="1"/>
</dbReference>
<keyword evidence="8" id="KW-1185">Reference proteome</keyword>
<comment type="similarity">
    <text evidence="1 4">Belongs to the D-isomer specific 2-hydroxyacid dehydrogenase family.</text>
</comment>
<gene>
    <name evidence="7" type="ORF">GCM10022222_14010</name>
</gene>
<evidence type="ECO:0000256" key="3">
    <source>
        <dbReference type="ARBA" id="ARBA00023027"/>
    </source>
</evidence>
<comment type="caution">
    <text evidence="7">The sequence shown here is derived from an EMBL/GenBank/DDBJ whole genome shotgun (WGS) entry which is preliminary data.</text>
</comment>
<sequence length="320" mass="33889">MPVTVAGMKIAILDDYQHVALGYADWDSLGAEIEVCTEAFGGPDEVVARLAGFDVVVAMRERTPFPAAVLDRLPGLQLLVTTGQRNAAIDLAAAKRGGVVVSGTGNLTAPTAEHVWALILAAARGLPAEFRSMRDGGWQVGVGSTVRGKTLGLLGLGRLGAESARIGQAFGMKPIAWSRHLTAERAAEHGATLVSREELFAEADVLSIHLVLSERTRGLVGAADLAGMKPTALLVNTSRGPIVAEDALVEALREKKIAAAALDVYDTEPLPSDHPLRTLDNAILTPHIGYVSRESYEIFYRDAVEDIAAFQAGSPIRVVE</sequence>